<name>A0A060SBN7_PYCCI</name>
<evidence type="ECO:0000313" key="2">
    <source>
        <dbReference type="EMBL" id="CDO71902.1"/>
    </source>
</evidence>
<gene>
    <name evidence="2" type="ORF">BN946_scf184940.g49</name>
</gene>
<protein>
    <recommendedName>
        <fullName evidence="4">Methyltransferase domain-containing protein</fullName>
    </recommendedName>
</protein>
<dbReference type="CDD" id="cd02440">
    <property type="entry name" value="AdoMet_MTases"/>
    <property type="match status" value="1"/>
</dbReference>
<keyword evidence="3" id="KW-1185">Reference proteome</keyword>
<evidence type="ECO:0000313" key="3">
    <source>
        <dbReference type="Proteomes" id="UP000029665"/>
    </source>
</evidence>
<sequence>MPTAGSGAPQDYVAANRAYFDEHARGRSSGHHHHHHIGEEARKLGRRNVAAMRSVYPLLFDEDTTEVLDYACGVGMLSQALCPHVKSIVGVDISQASVDQYNINASNQGLTPDGMKAVCAELRGEPGELDDAKFDVVVCCASYHHFPSIAQTTRVLAHFLKPGGSLIVTDVRAAPDGRVLFKETHHHIVPHKHGLSEESVRSAFEDAGLVDFEMKDAFKAKMTATGEDTTWFIARGVKPG</sequence>
<dbReference type="EMBL" id="CCBP010000108">
    <property type="protein sequence ID" value="CDO71902.1"/>
    <property type="molecule type" value="Genomic_DNA"/>
</dbReference>
<reference evidence="2" key="1">
    <citation type="submission" date="2014-01" db="EMBL/GenBank/DDBJ databases">
        <title>The genome of the white-rot fungus Pycnoporus cinnabarinus: a basidiomycete model with a versatile arsenal for lignocellulosic biomass breakdown.</title>
        <authorList>
            <person name="Levasseur A."/>
            <person name="Lomascolo A."/>
            <person name="Ruiz-Duenas F.J."/>
            <person name="Uzan E."/>
            <person name="Piumi F."/>
            <person name="Kues U."/>
            <person name="Ram A.F.J."/>
            <person name="Murat C."/>
            <person name="Haon M."/>
            <person name="Benoit I."/>
            <person name="Arfi Y."/>
            <person name="Chevret D."/>
            <person name="Drula E."/>
            <person name="Kwon M.J."/>
            <person name="Gouret P."/>
            <person name="Lesage-Meessen L."/>
            <person name="Lombard V."/>
            <person name="Mariette J."/>
            <person name="Noirot C."/>
            <person name="Park J."/>
            <person name="Patyshakuliyeva A."/>
            <person name="Wieneger R.A.B."/>
            <person name="Wosten H.A.B."/>
            <person name="Martin F."/>
            <person name="Coutinho P.M."/>
            <person name="de Vries R."/>
            <person name="Martinez A.T."/>
            <person name="Klopp C."/>
            <person name="Pontarotti P."/>
            <person name="Henrissat B."/>
            <person name="Record E."/>
        </authorList>
    </citation>
    <scope>NUCLEOTIDE SEQUENCE [LARGE SCALE GENOMIC DNA]</scope>
    <source>
        <strain evidence="2">BRFM137</strain>
    </source>
</reference>
<dbReference type="Proteomes" id="UP000029665">
    <property type="component" value="Unassembled WGS sequence"/>
</dbReference>
<dbReference type="Pfam" id="PF13489">
    <property type="entry name" value="Methyltransf_23"/>
    <property type="match status" value="1"/>
</dbReference>
<accession>A0A060SBN7</accession>
<evidence type="ECO:0008006" key="4">
    <source>
        <dbReference type="Google" id="ProtNLM"/>
    </source>
</evidence>
<dbReference type="AlphaFoldDB" id="A0A060SBN7"/>
<dbReference type="OMA" id="PFLVCEG"/>
<organism evidence="2 3">
    <name type="scientific">Pycnoporus cinnabarinus</name>
    <name type="common">Cinnabar-red polypore</name>
    <name type="synonym">Trametes cinnabarina</name>
    <dbReference type="NCBI Taxonomy" id="5643"/>
    <lineage>
        <taxon>Eukaryota</taxon>
        <taxon>Fungi</taxon>
        <taxon>Dikarya</taxon>
        <taxon>Basidiomycota</taxon>
        <taxon>Agaricomycotina</taxon>
        <taxon>Agaricomycetes</taxon>
        <taxon>Polyporales</taxon>
        <taxon>Polyporaceae</taxon>
        <taxon>Trametes</taxon>
    </lineage>
</organism>
<keyword evidence="1" id="KW-0808">Transferase</keyword>
<dbReference type="PANTHER" id="PTHR43861:SF3">
    <property type="entry name" value="PUTATIVE (AFU_ORTHOLOGUE AFUA_2G14390)-RELATED"/>
    <property type="match status" value="1"/>
</dbReference>
<dbReference type="InterPro" id="IPR029063">
    <property type="entry name" value="SAM-dependent_MTases_sf"/>
</dbReference>
<evidence type="ECO:0000256" key="1">
    <source>
        <dbReference type="ARBA" id="ARBA00022679"/>
    </source>
</evidence>
<dbReference type="OrthoDB" id="3647at2759"/>
<dbReference type="GO" id="GO:0016740">
    <property type="term" value="F:transferase activity"/>
    <property type="evidence" value="ECO:0007669"/>
    <property type="project" value="UniProtKB-KW"/>
</dbReference>
<dbReference type="Gene3D" id="3.40.50.150">
    <property type="entry name" value="Vaccinia Virus protein VP39"/>
    <property type="match status" value="1"/>
</dbReference>
<dbReference type="PANTHER" id="PTHR43861">
    <property type="entry name" value="TRANS-ACONITATE 2-METHYLTRANSFERASE-RELATED"/>
    <property type="match status" value="1"/>
</dbReference>
<dbReference type="HOGENOM" id="CLU_037990_1_1_1"/>
<dbReference type="SUPFAM" id="SSF53335">
    <property type="entry name" value="S-adenosyl-L-methionine-dependent methyltransferases"/>
    <property type="match status" value="1"/>
</dbReference>
<proteinExistence type="predicted"/>
<dbReference type="STRING" id="5643.A0A060SBN7"/>
<comment type="caution">
    <text evidence="2">The sequence shown here is derived from an EMBL/GenBank/DDBJ whole genome shotgun (WGS) entry which is preliminary data.</text>
</comment>